<feature type="domain" description="Polysaccharide biosynthesis protein CapD-like" evidence="3">
    <location>
        <begin position="223"/>
        <end position="505"/>
    </location>
</feature>
<dbReference type="Proteomes" id="UP001228504">
    <property type="component" value="Unassembled WGS sequence"/>
</dbReference>
<reference evidence="4 5" key="1">
    <citation type="submission" date="2023-07" db="EMBL/GenBank/DDBJ databases">
        <title>Genomic Encyclopedia of Type Strains, Phase IV (KMG-IV): sequencing the most valuable type-strain genomes for metagenomic binning, comparative biology and taxonomic classification.</title>
        <authorList>
            <person name="Goeker M."/>
        </authorList>
    </citation>
    <scope>NUCLEOTIDE SEQUENCE [LARGE SCALE GENOMIC DNA]</scope>
    <source>
        <strain evidence="4 5">DSM 20694</strain>
    </source>
</reference>
<dbReference type="InterPro" id="IPR003869">
    <property type="entry name" value="Polysac_CapD-like"/>
</dbReference>
<feature type="transmembrane region" description="Helical" evidence="2">
    <location>
        <begin position="43"/>
        <end position="62"/>
    </location>
</feature>
<organism evidence="4 5">
    <name type="scientific">Eubacterium multiforme</name>
    <dbReference type="NCBI Taxonomy" id="83339"/>
    <lineage>
        <taxon>Bacteria</taxon>
        <taxon>Bacillati</taxon>
        <taxon>Bacillota</taxon>
        <taxon>Clostridia</taxon>
        <taxon>Eubacteriales</taxon>
        <taxon>Eubacteriaceae</taxon>
        <taxon>Eubacterium</taxon>
    </lineage>
</organism>
<dbReference type="PANTHER" id="PTHR43318">
    <property type="entry name" value="UDP-N-ACETYLGLUCOSAMINE 4,6-DEHYDRATASE"/>
    <property type="match status" value="1"/>
</dbReference>
<comment type="similarity">
    <text evidence="1">Belongs to the polysaccharide synthase family.</text>
</comment>
<comment type="caution">
    <text evidence="4">The sequence shown here is derived from an EMBL/GenBank/DDBJ whole genome shotgun (WGS) entry which is preliminary data.</text>
</comment>
<keyword evidence="5" id="KW-1185">Reference proteome</keyword>
<accession>A0ABT9UX31</accession>
<dbReference type="Gene3D" id="3.40.50.720">
    <property type="entry name" value="NAD(P)-binding Rossmann-like Domain"/>
    <property type="match status" value="2"/>
</dbReference>
<sequence>MYKSIWSSAGIDEFIKGATACLIGGSLNLIYNVVFHKGIPNSVIIISSIIIFILIMGARLSYRIITRLSLYKKIKNYENKKKTLIIGAGYCGQMVIEEIFNNEERNMIPVAIIDDDKKKLGKILRGIKVIGNRNDIKNIVEKENIEVILIAIFKISAKDKKEIIEICSETKAKVKILPGIYENIQGQVNINKMRDVDFKDLLGREEITLDKSGVENYIKDKIVLVTGGGGSIGSELCRQIAKFSPKLLLILDIYENNVYDLQNELTRNFKELNKRIIIASVRDKNRMEKIFKKYKPNVVFHAAAHKHVPLMEGNPEEAIKNNVIGTLNTCEVSSKYGVSRFVLISTDKAVNPTNIMGATKRLCEMIVQGMNNSSKTEFVAVRFGNVLGSNGSVIPLFKEQIKSGGPVTITHKDITRYFMLIPEAAQLVLQAGAYAKGGEIFVLDMGSPVKIYDLAKKLIKLSGFEPNRDIDIEEIGLRPGEKLYEELLMKEEGLKATKNKSIFIGKPSKFNINDIKRDIEDLLTITLNEDEKALRVKIKEIVPTYVNISKDEKIDMAQRI</sequence>
<dbReference type="EMBL" id="JAUSUF010000013">
    <property type="protein sequence ID" value="MDQ0150873.1"/>
    <property type="molecule type" value="Genomic_DNA"/>
</dbReference>
<protein>
    <submittedName>
        <fullName evidence="4">FlaA1/EpsC-like NDP-sugar epimerase</fullName>
    </submittedName>
</protein>
<keyword evidence="2" id="KW-0812">Transmembrane</keyword>
<evidence type="ECO:0000313" key="5">
    <source>
        <dbReference type="Proteomes" id="UP001228504"/>
    </source>
</evidence>
<keyword evidence="2" id="KW-1133">Transmembrane helix</keyword>
<evidence type="ECO:0000256" key="2">
    <source>
        <dbReference type="SAM" id="Phobius"/>
    </source>
</evidence>
<dbReference type="Pfam" id="PF13727">
    <property type="entry name" value="CoA_binding_3"/>
    <property type="match status" value="1"/>
</dbReference>
<evidence type="ECO:0000256" key="1">
    <source>
        <dbReference type="ARBA" id="ARBA00007430"/>
    </source>
</evidence>
<evidence type="ECO:0000313" key="4">
    <source>
        <dbReference type="EMBL" id="MDQ0150873.1"/>
    </source>
</evidence>
<keyword evidence="2" id="KW-0472">Membrane</keyword>
<proteinExistence type="inferred from homology"/>
<dbReference type="InterPro" id="IPR036291">
    <property type="entry name" value="NAD(P)-bd_dom_sf"/>
</dbReference>
<dbReference type="Pfam" id="PF02719">
    <property type="entry name" value="Polysacc_synt_2"/>
    <property type="match status" value="1"/>
</dbReference>
<dbReference type="InterPro" id="IPR029063">
    <property type="entry name" value="SAM-dependent_MTases_sf"/>
</dbReference>
<evidence type="ECO:0000259" key="3">
    <source>
        <dbReference type="Pfam" id="PF02719"/>
    </source>
</evidence>
<gene>
    <name evidence="4" type="ORF">J2S18_002847</name>
</gene>
<dbReference type="SUPFAM" id="SSF51735">
    <property type="entry name" value="NAD(P)-binding Rossmann-fold domains"/>
    <property type="match status" value="1"/>
</dbReference>
<dbReference type="InterPro" id="IPR051203">
    <property type="entry name" value="Polysaccharide_Synthase-Rel"/>
</dbReference>
<dbReference type="PANTHER" id="PTHR43318:SF1">
    <property type="entry name" value="POLYSACCHARIDE BIOSYNTHESIS PROTEIN EPSC-RELATED"/>
    <property type="match status" value="1"/>
</dbReference>
<name>A0ABT9UX31_9FIRM</name>
<dbReference type="SUPFAM" id="SSF53335">
    <property type="entry name" value="S-adenosyl-L-methionine-dependent methyltransferases"/>
    <property type="match status" value="1"/>
</dbReference>
<dbReference type="CDD" id="cd05237">
    <property type="entry name" value="UDP_invert_4-6DH_SDR_e"/>
    <property type="match status" value="1"/>
</dbReference>